<dbReference type="Gene3D" id="3.10.620.30">
    <property type="match status" value="1"/>
</dbReference>
<accession>A0ABN0T754</accession>
<sequence>MKTVDLSPPQATINALILALSLAAIPHIIYQPVWVGMTFVIMISWRLLHHWKDWPLPAASRWLKVLHNGTALLTIVMLFAQFGLTIGRDAGAALLTMMLAFKVVEIRSLRDYYLSCFLGFFVVITNFFYSQSVFMVVLMLIVVIGLGYCLLSVNSQVSALNIKQRLWLSSKMVLQATPMMLFLFVLFPRISGPIWGLPQDANASQSAQMTEQLTLGDLPPSQGMSGINDQIQMGKISQLIQSDAIAFRVKFTDNELPPTAKLYWRGPVLWQTDGTVWSPIAEKPLQSQHPHIQISGSSYHYQMTLEPHNKTWLFALDFPTEQPQTLASHLTSDGQLNSDKPIKQRTQYSLTSSPSYTFNAAAEPNLDAALQLPEGKHPQTLALAKQWQQQTDTPQQYINTALAFFKNDGFVYSLSPPRLNGDTVDQFLFNTKEGFCEHYAASFTVLMRAAGIPARIVTGYQGGDINPVDNILTVRQRDAHAWSEVWLPERGWVRIDPTAAVSHQRIEQGIEQLLPPGRQSPAMLGNHSQLVAAWNSLKNNWNAFNTAWDMWVVSFGPERQLELLSKLGMNNPNWKKMTLVLTILFVFTGLIMMLGVWFKRSPDDPAVALYQQFCKKLARTGITKADYEGPQDFAQRAQVALPKYQQQIESITTQFTTWRYRQQDDQTLASLREEVKAFNPKH</sequence>
<dbReference type="InterPro" id="IPR052901">
    <property type="entry name" value="Bact_TGase-like"/>
</dbReference>
<dbReference type="Pfam" id="PF13559">
    <property type="entry name" value="DUF4129"/>
    <property type="match status" value="1"/>
</dbReference>
<evidence type="ECO:0000313" key="3">
    <source>
        <dbReference type="EMBL" id="GAA0214281.1"/>
    </source>
</evidence>
<comment type="caution">
    <text evidence="3">The sequence shown here is derived from an EMBL/GenBank/DDBJ whole genome shotgun (WGS) entry which is preliminary data.</text>
</comment>
<dbReference type="InterPro" id="IPR021878">
    <property type="entry name" value="TgpA_N"/>
</dbReference>
<keyword evidence="1" id="KW-0472">Membrane</keyword>
<feature type="transmembrane region" description="Helical" evidence="1">
    <location>
        <begin position="6"/>
        <end position="25"/>
    </location>
</feature>
<dbReference type="RefSeq" id="WP_286305315.1">
    <property type="nucleotide sequence ID" value="NZ_AP027741.1"/>
</dbReference>
<dbReference type="InterPro" id="IPR002931">
    <property type="entry name" value="Transglutaminase-like"/>
</dbReference>
<organism evidence="3 4">
    <name type="scientific">Methylophaga marina</name>
    <dbReference type="NCBI Taxonomy" id="45495"/>
    <lineage>
        <taxon>Bacteria</taxon>
        <taxon>Pseudomonadati</taxon>
        <taxon>Pseudomonadota</taxon>
        <taxon>Gammaproteobacteria</taxon>
        <taxon>Thiotrichales</taxon>
        <taxon>Piscirickettsiaceae</taxon>
        <taxon>Methylophaga</taxon>
    </lineage>
</organism>
<proteinExistence type="predicted"/>
<feature type="transmembrane region" description="Helical" evidence="1">
    <location>
        <begin position="71"/>
        <end position="100"/>
    </location>
</feature>
<feature type="transmembrane region" description="Helical" evidence="1">
    <location>
        <begin position="166"/>
        <end position="187"/>
    </location>
</feature>
<dbReference type="Pfam" id="PF11992">
    <property type="entry name" value="TgpA_N"/>
    <property type="match status" value="1"/>
</dbReference>
<feature type="domain" description="Transglutaminase-like" evidence="2">
    <location>
        <begin position="428"/>
        <end position="499"/>
    </location>
</feature>
<keyword evidence="1" id="KW-1133">Transmembrane helix</keyword>
<dbReference type="PANTHER" id="PTHR42736">
    <property type="entry name" value="PROTEIN-GLUTAMINE GAMMA-GLUTAMYLTRANSFERASE"/>
    <property type="match status" value="1"/>
</dbReference>
<dbReference type="InterPro" id="IPR038765">
    <property type="entry name" value="Papain-like_cys_pep_sf"/>
</dbReference>
<protein>
    <recommendedName>
        <fullName evidence="2">Transglutaminase-like domain-containing protein</fullName>
    </recommendedName>
</protein>
<evidence type="ECO:0000259" key="2">
    <source>
        <dbReference type="SMART" id="SM00460"/>
    </source>
</evidence>
<dbReference type="SUPFAM" id="SSF54001">
    <property type="entry name" value="Cysteine proteinases"/>
    <property type="match status" value="1"/>
</dbReference>
<dbReference type="Pfam" id="PF01841">
    <property type="entry name" value="Transglut_core"/>
    <property type="match status" value="1"/>
</dbReference>
<dbReference type="Proteomes" id="UP001501476">
    <property type="component" value="Unassembled WGS sequence"/>
</dbReference>
<evidence type="ECO:0000313" key="4">
    <source>
        <dbReference type="Proteomes" id="UP001501476"/>
    </source>
</evidence>
<dbReference type="SMART" id="SM00460">
    <property type="entry name" value="TGc"/>
    <property type="match status" value="1"/>
</dbReference>
<evidence type="ECO:0000256" key="1">
    <source>
        <dbReference type="SAM" id="Phobius"/>
    </source>
</evidence>
<feature type="transmembrane region" description="Helical" evidence="1">
    <location>
        <begin position="577"/>
        <end position="598"/>
    </location>
</feature>
<dbReference type="EMBL" id="BAAADG010000001">
    <property type="protein sequence ID" value="GAA0214281.1"/>
    <property type="molecule type" value="Genomic_DNA"/>
</dbReference>
<feature type="transmembrane region" description="Helical" evidence="1">
    <location>
        <begin position="112"/>
        <end position="129"/>
    </location>
</feature>
<feature type="transmembrane region" description="Helical" evidence="1">
    <location>
        <begin position="135"/>
        <end position="154"/>
    </location>
</feature>
<keyword evidence="1" id="KW-0812">Transmembrane</keyword>
<keyword evidence="4" id="KW-1185">Reference proteome</keyword>
<gene>
    <name evidence="3" type="ORF">GCM10008964_02270</name>
</gene>
<dbReference type="InterPro" id="IPR025403">
    <property type="entry name" value="TgpA-like_C"/>
</dbReference>
<reference evidence="3 4" key="1">
    <citation type="journal article" date="2019" name="Int. J. Syst. Evol. Microbiol.">
        <title>The Global Catalogue of Microorganisms (GCM) 10K type strain sequencing project: providing services to taxonomists for standard genome sequencing and annotation.</title>
        <authorList>
            <consortium name="The Broad Institute Genomics Platform"/>
            <consortium name="The Broad Institute Genome Sequencing Center for Infectious Disease"/>
            <person name="Wu L."/>
            <person name="Ma J."/>
        </authorList>
    </citation>
    <scope>NUCLEOTIDE SEQUENCE [LARGE SCALE GENOMIC DNA]</scope>
    <source>
        <strain evidence="3 4">JCM 6886</strain>
    </source>
</reference>
<name>A0ABN0T754_9GAMM</name>
<dbReference type="PANTHER" id="PTHR42736:SF1">
    <property type="entry name" value="PROTEIN-GLUTAMINE GAMMA-GLUTAMYLTRANSFERASE"/>
    <property type="match status" value="1"/>
</dbReference>